<dbReference type="InterPro" id="IPR029021">
    <property type="entry name" value="Prot-tyrosine_phosphatase-like"/>
</dbReference>
<dbReference type="SUPFAM" id="SSF52799">
    <property type="entry name" value="(Phosphotyrosine protein) phosphatases II"/>
    <property type="match status" value="1"/>
</dbReference>
<keyword evidence="4" id="KW-1185">Reference proteome</keyword>
<dbReference type="PANTHER" id="PTHR31126">
    <property type="entry name" value="TYROSINE-PROTEIN PHOSPHATASE"/>
    <property type="match status" value="1"/>
</dbReference>
<accession>S9UXC5</accession>
<dbReference type="InterPro" id="IPR000387">
    <property type="entry name" value="Tyr_Pase_dom"/>
</dbReference>
<evidence type="ECO:0000313" key="4">
    <source>
        <dbReference type="Proteomes" id="UP000015354"/>
    </source>
</evidence>
<dbReference type="PROSITE" id="PS50056">
    <property type="entry name" value="TYR_PHOSPHATASE_2"/>
    <property type="match status" value="1"/>
</dbReference>
<sequence length="256" mass="28774">MLNEVQKMRHVALKGTTNLRNVGGYSAENGKTTKWGVLYRSDQLAEVPVEDAKRILIEKIHVHSTFDLRSPQEVKVKNYSIENVKRHDVGINTTHMEDWCRAGKPFTAEITHNLFLEIYTAFVLEHAKTFGNIVKTIVDIKPSSENAVLVHCTAGKDRTGITIYLILRLVGVNEKDIHADYLLTNTYFKQPHDADAYLGGLGMDQASMHVLWTVNPLFLTTAEKTIQSVGGLDAYAKEYMGLTAEDLNCLKEILLE</sequence>
<dbReference type="Gene3D" id="3.90.190.10">
    <property type="entry name" value="Protein tyrosine phosphatase superfamily"/>
    <property type="match status" value="1"/>
</dbReference>
<evidence type="ECO:0000313" key="3">
    <source>
        <dbReference type="EMBL" id="EPY36923.1"/>
    </source>
</evidence>
<protein>
    <submittedName>
        <fullName evidence="2">Protein-tyrosine phosphatase</fullName>
    </submittedName>
</protein>
<dbReference type="Proteomes" id="UP000015354">
    <property type="component" value="Unassembled WGS sequence"/>
</dbReference>
<dbReference type="PROSITE" id="PS00383">
    <property type="entry name" value="TYR_PHOSPHATASE_1"/>
    <property type="match status" value="1"/>
</dbReference>
<dbReference type="Pfam" id="PF13350">
    <property type="entry name" value="Y_phosphatase3"/>
    <property type="match status" value="1"/>
</dbReference>
<dbReference type="InterPro" id="IPR026893">
    <property type="entry name" value="Tyr/Ser_Pase_IphP-type"/>
</dbReference>
<dbReference type="InterPro" id="IPR016130">
    <property type="entry name" value="Tyr_Pase_AS"/>
</dbReference>
<gene>
    <name evidence="3" type="ORF">STCU_00339</name>
    <name evidence="2" type="ORF">STCU_02178</name>
</gene>
<name>S9UXC5_9TRYP</name>
<dbReference type="EMBL" id="ATMH01002178">
    <property type="protein sequence ID" value="EPY33518.1"/>
    <property type="molecule type" value="Genomic_DNA"/>
</dbReference>
<feature type="domain" description="Tyrosine specific protein phosphatases" evidence="1">
    <location>
        <begin position="128"/>
        <end position="167"/>
    </location>
</feature>
<reference evidence="2 4" key="1">
    <citation type="journal article" date="2013" name="PLoS ONE">
        <title>Predicting the Proteins of Angomonas deanei, Strigomonas culicis and Their Respective Endosymbionts Reveals New Aspects of the Trypanosomatidae Family.</title>
        <authorList>
            <person name="Motta M.C."/>
            <person name="Martins A.C."/>
            <person name="de Souza S.S."/>
            <person name="Catta-Preta C.M."/>
            <person name="Silva R."/>
            <person name="Klein C.C."/>
            <person name="de Almeida L.G."/>
            <person name="de Lima Cunha O."/>
            <person name="Ciapina L.P."/>
            <person name="Brocchi M."/>
            <person name="Colabardini A.C."/>
            <person name="de Araujo Lima B."/>
            <person name="Machado C.R."/>
            <person name="de Almeida Soares C.M."/>
            <person name="Probst C.M."/>
            <person name="de Menezes C.B."/>
            <person name="Thompson C.E."/>
            <person name="Bartholomeu D.C."/>
            <person name="Gradia D.F."/>
            <person name="Pavoni D.P."/>
            <person name="Grisard E.C."/>
            <person name="Fantinatti-Garboggini F."/>
            <person name="Marchini F.K."/>
            <person name="Rodrigues-Luiz G.F."/>
            <person name="Wagner G."/>
            <person name="Goldman G.H."/>
            <person name="Fietto J.L."/>
            <person name="Elias M.C."/>
            <person name="Goldman M.H."/>
            <person name="Sagot M.F."/>
            <person name="Pereira M."/>
            <person name="Stoco P.H."/>
            <person name="de Mendonca-Neto R.P."/>
            <person name="Teixeira S.M."/>
            <person name="Maciel T.E."/>
            <person name="de Oliveira Mendes T.A."/>
            <person name="Urmenyi T.P."/>
            <person name="de Souza W."/>
            <person name="Schenkman S."/>
            <person name="de Vasconcelos A.T."/>
        </authorList>
    </citation>
    <scope>NUCLEOTIDE SEQUENCE [LARGE SCALE GENOMIC DNA]</scope>
</reference>
<dbReference type="OrthoDB" id="449382at2759"/>
<comment type="caution">
    <text evidence="2">The sequence shown here is derived from an EMBL/GenBank/DDBJ whole genome shotgun (WGS) entry which is preliminary data.</text>
</comment>
<reference evidence="2" key="2">
    <citation type="submission" date="2013-03" db="EMBL/GenBank/DDBJ databases">
        <authorList>
            <person name="Motta M.C.M."/>
            <person name="Martins A.C.A."/>
            <person name="Preta C.M.C.C."/>
            <person name="Silva R."/>
            <person name="de Souza S.S."/>
            <person name="Klein C.C."/>
            <person name="de Almeida L.G.P."/>
            <person name="Cunha O.L."/>
            <person name="Colabardini A.C."/>
            <person name="Lima B.A."/>
            <person name="Machado C.R."/>
            <person name="Soares C.M.A."/>
            <person name="de Menezes C.B.A."/>
            <person name="Bartolomeu D.C."/>
            <person name="Grisard E.C."/>
            <person name="Fantinatti-Garboggini F."/>
            <person name="Rodrigues-Luiz G.F."/>
            <person name="Wagner G."/>
            <person name="Goldman G.H."/>
            <person name="Fietto J.L.R."/>
            <person name="Ciapina L.P."/>
            <person name="Brocchi M."/>
            <person name="Elias M.C."/>
            <person name="Goldman M.H.S."/>
            <person name="Sagot M.-F."/>
            <person name="Pereira M."/>
            <person name="Stoco P.H."/>
            <person name="Teixeira S.M.R."/>
            <person name="de Mendonca-Neto R.P."/>
            <person name="Maciel T.E.F."/>
            <person name="Mendes T.A.O."/>
            <person name="Urmenyi T.P."/>
            <person name="Teixeira M.M.G."/>
            <person name="de Camargo E.F.P."/>
            <person name="de Sousa W."/>
            <person name="Schenkman S."/>
            <person name="de Vasconcelos A.T.R."/>
        </authorList>
    </citation>
    <scope>NUCLEOTIDE SEQUENCE</scope>
</reference>
<evidence type="ECO:0000259" key="1">
    <source>
        <dbReference type="PROSITE" id="PS50056"/>
    </source>
</evidence>
<dbReference type="PANTHER" id="PTHR31126:SF1">
    <property type="entry name" value="TYROSINE SPECIFIC PROTEIN PHOSPHATASES DOMAIN-CONTAINING PROTEIN"/>
    <property type="match status" value="1"/>
</dbReference>
<evidence type="ECO:0000313" key="2">
    <source>
        <dbReference type="EMBL" id="EPY33518.1"/>
    </source>
</evidence>
<proteinExistence type="predicted"/>
<dbReference type="AlphaFoldDB" id="S9UXC5"/>
<organism evidence="2 4">
    <name type="scientific">Strigomonas culicis</name>
    <dbReference type="NCBI Taxonomy" id="28005"/>
    <lineage>
        <taxon>Eukaryota</taxon>
        <taxon>Discoba</taxon>
        <taxon>Euglenozoa</taxon>
        <taxon>Kinetoplastea</taxon>
        <taxon>Metakinetoplastina</taxon>
        <taxon>Trypanosomatida</taxon>
        <taxon>Trypanosomatidae</taxon>
        <taxon>Strigomonadinae</taxon>
        <taxon>Strigomonas</taxon>
    </lineage>
</organism>
<dbReference type="GO" id="GO:0004721">
    <property type="term" value="F:phosphoprotein phosphatase activity"/>
    <property type="evidence" value="ECO:0007669"/>
    <property type="project" value="InterPro"/>
</dbReference>
<dbReference type="EMBL" id="ATMH01000339">
    <property type="protein sequence ID" value="EPY36923.1"/>
    <property type="molecule type" value="Genomic_DNA"/>
</dbReference>